<feature type="compositionally biased region" description="Low complexity" evidence="1">
    <location>
        <begin position="58"/>
        <end position="67"/>
    </location>
</feature>
<dbReference type="Gramene" id="ONIVA09G06260.2">
    <property type="protein sequence ID" value="ONIVA09G06260.2"/>
    <property type="gene ID" value="ONIVA09G06260"/>
</dbReference>
<feature type="region of interest" description="Disordered" evidence="1">
    <location>
        <begin position="1"/>
        <end position="106"/>
    </location>
</feature>
<dbReference type="AlphaFoldDB" id="A0A0E0II74"/>
<dbReference type="Proteomes" id="UP000006591">
    <property type="component" value="Chromosome 9"/>
</dbReference>
<dbReference type="HOGENOM" id="CLU_2227518_0_0_1"/>
<evidence type="ECO:0000313" key="2">
    <source>
        <dbReference type="EnsemblPlants" id="ONIVA09G06260.2"/>
    </source>
</evidence>
<evidence type="ECO:0000313" key="3">
    <source>
        <dbReference type="Proteomes" id="UP000006591"/>
    </source>
</evidence>
<name>A0A0E0II74_ORYNI</name>
<evidence type="ECO:0000256" key="1">
    <source>
        <dbReference type="SAM" id="MobiDB-lite"/>
    </source>
</evidence>
<keyword evidence="3" id="KW-1185">Reference proteome</keyword>
<reference evidence="2" key="1">
    <citation type="submission" date="2015-04" db="UniProtKB">
        <authorList>
            <consortium name="EnsemblPlants"/>
        </authorList>
    </citation>
    <scope>IDENTIFICATION</scope>
    <source>
        <strain evidence="2">SL10</strain>
    </source>
</reference>
<dbReference type="EnsemblPlants" id="ONIVA09G06260.2">
    <property type="protein sequence ID" value="ONIVA09G06260.2"/>
    <property type="gene ID" value="ONIVA09G06260"/>
</dbReference>
<proteinExistence type="predicted"/>
<protein>
    <submittedName>
        <fullName evidence="2">Uncharacterized protein</fullName>
    </submittedName>
</protein>
<accession>A0A0E0II74</accession>
<organism evidence="2">
    <name type="scientific">Oryza nivara</name>
    <name type="common">Indian wild rice</name>
    <name type="synonym">Oryza sativa f. spontanea</name>
    <dbReference type="NCBI Taxonomy" id="4536"/>
    <lineage>
        <taxon>Eukaryota</taxon>
        <taxon>Viridiplantae</taxon>
        <taxon>Streptophyta</taxon>
        <taxon>Embryophyta</taxon>
        <taxon>Tracheophyta</taxon>
        <taxon>Spermatophyta</taxon>
        <taxon>Magnoliopsida</taxon>
        <taxon>Liliopsida</taxon>
        <taxon>Poales</taxon>
        <taxon>Poaceae</taxon>
        <taxon>BOP clade</taxon>
        <taxon>Oryzoideae</taxon>
        <taxon>Oryzeae</taxon>
        <taxon>Oryzinae</taxon>
        <taxon>Oryza</taxon>
    </lineage>
</organism>
<sequence length="106" mass="11738">MQSIAIHISPAQLKSDELDRRRRHRRHCVRDFARVPPPIPGSTTSSLTHELRTPPSTPTTTAPSEATAVRRSAVKRSSGFTKPKKKNTPDPLSNSSLALPPYFNEV</sequence>
<reference evidence="2" key="2">
    <citation type="submission" date="2018-04" db="EMBL/GenBank/DDBJ databases">
        <title>OnivRS2 (Oryza nivara Reference Sequence Version 2).</title>
        <authorList>
            <person name="Zhang J."/>
            <person name="Kudrna D."/>
            <person name="Lee S."/>
            <person name="Talag J."/>
            <person name="Rajasekar S."/>
            <person name="Welchert J."/>
            <person name="Hsing Y.-I."/>
            <person name="Wing R.A."/>
        </authorList>
    </citation>
    <scope>NUCLEOTIDE SEQUENCE [LARGE SCALE GENOMIC DNA]</scope>
    <source>
        <strain evidence="2">SL10</strain>
    </source>
</reference>